<name>A0A3M8AZY6_9BACL</name>
<dbReference type="Pfam" id="PF01042">
    <property type="entry name" value="Ribonuc_L-PSP"/>
    <property type="match status" value="1"/>
</dbReference>
<dbReference type="InterPro" id="IPR019897">
    <property type="entry name" value="RidA_CS"/>
</dbReference>
<evidence type="ECO:0000313" key="2">
    <source>
        <dbReference type="EMBL" id="RNB56195.1"/>
    </source>
</evidence>
<accession>A0A3M8AZY6</accession>
<dbReference type="NCBIfam" id="TIGR00004">
    <property type="entry name" value="Rid family detoxifying hydrolase"/>
    <property type="match status" value="1"/>
</dbReference>
<dbReference type="SUPFAM" id="SSF55298">
    <property type="entry name" value="YjgF-like"/>
    <property type="match status" value="1"/>
</dbReference>
<dbReference type="PANTHER" id="PTHR11803:SF39">
    <property type="entry name" value="2-IMINOBUTANOATE_2-IMINOPROPANOATE DEAMINASE"/>
    <property type="match status" value="1"/>
</dbReference>
<organism evidence="2 3">
    <name type="scientific">Brevibacillus gelatini</name>
    <dbReference type="NCBI Taxonomy" id="1655277"/>
    <lineage>
        <taxon>Bacteria</taxon>
        <taxon>Bacillati</taxon>
        <taxon>Bacillota</taxon>
        <taxon>Bacilli</taxon>
        <taxon>Bacillales</taxon>
        <taxon>Paenibacillaceae</taxon>
        <taxon>Brevibacillus</taxon>
    </lineage>
</organism>
<dbReference type="Gene3D" id="3.30.1330.40">
    <property type="entry name" value="RutC-like"/>
    <property type="match status" value="1"/>
</dbReference>
<dbReference type="Proteomes" id="UP000268829">
    <property type="component" value="Unassembled WGS sequence"/>
</dbReference>
<protein>
    <submittedName>
        <fullName evidence="2">RidA family protein</fullName>
    </submittedName>
</protein>
<dbReference type="InterPro" id="IPR006175">
    <property type="entry name" value="YjgF/YER057c/UK114"/>
</dbReference>
<dbReference type="AlphaFoldDB" id="A0A3M8AZY6"/>
<evidence type="ECO:0000256" key="1">
    <source>
        <dbReference type="ARBA" id="ARBA00010552"/>
    </source>
</evidence>
<evidence type="ECO:0000313" key="3">
    <source>
        <dbReference type="Proteomes" id="UP000268829"/>
    </source>
</evidence>
<dbReference type="OrthoDB" id="9803101at2"/>
<dbReference type="GO" id="GO:0019239">
    <property type="term" value="F:deaminase activity"/>
    <property type="evidence" value="ECO:0007669"/>
    <property type="project" value="TreeGrafter"/>
</dbReference>
<dbReference type="InterPro" id="IPR035959">
    <property type="entry name" value="RutC-like_sf"/>
</dbReference>
<gene>
    <name evidence="2" type="ORF">EDM57_13290</name>
</gene>
<reference evidence="2 3" key="1">
    <citation type="submission" date="2018-10" db="EMBL/GenBank/DDBJ databases">
        <title>Phylogenomics of Brevibacillus.</title>
        <authorList>
            <person name="Dunlap C."/>
        </authorList>
    </citation>
    <scope>NUCLEOTIDE SEQUENCE [LARGE SCALE GENOMIC DNA]</scope>
    <source>
        <strain evidence="2 3">DSM 100115</strain>
    </source>
</reference>
<dbReference type="GO" id="GO:0005829">
    <property type="term" value="C:cytosol"/>
    <property type="evidence" value="ECO:0007669"/>
    <property type="project" value="TreeGrafter"/>
</dbReference>
<dbReference type="PROSITE" id="PS01094">
    <property type="entry name" value="UPF0076"/>
    <property type="match status" value="1"/>
</dbReference>
<keyword evidence="3" id="KW-1185">Reference proteome</keyword>
<comment type="caution">
    <text evidence="2">The sequence shown here is derived from an EMBL/GenBank/DDBJ whole genome shotgun (WGS) entry which is preliminary data.</text>
</comment>
<dbReference type="EMBL" id="RHHS01000030">
    <property type="protein sequence ID" value="RNB56195.1"/>
    <property type="molecule type" value="Genomic_DNA"/>
</dbReference>
<dbReference type="RefSeq" id="WP_122905224.1">
    <property type="nucleotide sequence ID" value="NZ_CP154342.1"/>
</dbReference>
<comment type="similarity">
    <text evidence="1">Belongs to the RutC family.</text>
</comment>
<proteinExistence type="inferred from homology"/>
<sequence length="127" mass="13644">MAISFVSTDKAPAAIGPYSQAAKVGPFLFASGQIPLRADGTLVEGDIVEQTHQVFSNIKAVLAEAGGTLANVVKTTVFLKDMNDFAQLNEVYAQYFGDHKPARSTVEVARLPRDVKVEIEIVAHIEA</sequence>
<dbReference type="InterPro" id="IPR006056">
    <property type="entry name" value="RidA"/>
</dbReference>
<dbReference type="PANTHER" id="PTHR11803">
    <property type="entry name" value="2-IMINOBUTANOATE/2-IMINOPROPANOATE DEAMINASE RIDA"/>
    <property type="match status" value="1"/>
</dbReference>
<dbReference type="CDD" id="cd00448">
    <property type="entry name" value="YjgF_YER057c_UK114_family"/>
    <property type="match status" value="1"/>
</dbReference>
<dbReference type="FunFam" id="3.30.1330.40:FF:000001">
    <property type="entry name" value="L-PSP family endoribonuclease"/>
    <property type="match status" value="1"/>
</dbReference>